<organism evidence="3 4">
    <name type="scientific">Geosmithia morbida</name>
    <dbReference type="NCBI Taxonomy" id="1094350"/>
    <lineage>
        <taxon>Eukaryota</taxon>
        <taxon>Fungi</taxon>
        <taxon>Dikarya</taxon>
        <taxon>Ascomycota</taxon>
        <taxon>Pezizomycotina</taxon>
        <taxon>Sordariomycetes</taxon>
        <taxon>Hypocreomycetidae</taxon>
        <taxon>Hypocreales</taxon>
        <taxon>Bionectriaceae</taxon>
        <taxon>Geosmithia</taxon>
    </lineage>
</organism>
<dbReference type="InterPro" id="IPR019339">
    <property type="entry name" value="CIR_N_dom"/>
</dbReference>
<evidence type="ECO:0000313" key="4">
    <source>
        <dbReference type="Proteomes" id="UP000749293"/>
    </source>
</evidence>
<dbReference type="Pfam" id="PF10197">
    <property type="entry name" value="Cir_N"/>
    <property type="match status" value="1"/>
</dbReference>
<feature type="compositionally biased region" description="Basic and acidic residues" evidence="1">
    <location>
        <begin position="135"/>
        <end position="168"/>
    </location>
</feature>
<feature type="compositionally biased region" description="Basic and acidic residues" evidence="1">
    <location>
        <begin position="98"/>
        <end position="121"/>
    </location>
</feature>
<dbReference type="SMART" id="SM01083">
    <property type="entry name" value="Cir_N"/>
    <property type="match status" value="1"/>
</dbReference>
<feature type="compositionally biased region" description="Polar residues" evidence="1">
    <location>
        <begin position="190"/>
        <end position="201"/>
    </location>
</feature>
<name>A0A9P4Z2N6_9HYPO</name>
<feature type="compositionally biased region" description="Low complexity" evidence="1">
    <location>
        <begin position="72"/>
        <end position="83"/>
    </location>
</feature>
<feature type="compositionally biased region" description="Basic and acidic residues" evidence="1">
    <location>
        <begin position="213"/>
        <end position="226"/>
    </location>
</feature>
<protein>
    <submittedName>
        <fullName evidence="3">Cir N</fullName>
    </submittedName>
</protein>
<dbReference type="InterPro" id="IPR039875">
    <property type="entry name" value="LENG1-like"/>
</dbReference>
<accession>A0A9P4Z2N6</accession>
<comment type="caution">
    <text evidence="3">The sequence shown here is derived from an EMBL/GenBank/DDBJ whole genome shotgun (WGS) entry which is preliminary data.</text>
</comment>
<reference evidence="3" key="1">
    <citation type="submission" date="2020-03" db="EMBL/GenBank/DDBJ databases">
        <title>Site-based positive gene gene selection in Geosmithia morbida across the United States reveals a broad range of putative effectors and factors for local host and environmental adapation.</title>
        <authorList>
            <person name="Onufrak A."/>
            <person name="Murdoch R.W."/>
            <person name="Gazis R."/>
            <person name="Huff M."/>
            <person name="Staton M."/>
            <person name="Klingeman W."/>
            <person name="Hadziabdic D."/>
        </authorList>
    </citation>
    <scope>NUCLEOTIDE SEQUENCE</scope>
    <source>
        <strain evidence="3">1262</strain>
    </source>
</reference>
<dbReference type="GeneID" id="55966337"/>
<evidence type="ECO:0000259" key="2">
    <source>
        <dbReference type="SMART" id="SM01083"/>
    </source>
</evidence>
<dbReference type="EMBL" id="JAANYQ010000001">
    <property type="protein sequence ID" value="KAF4126371.1"/>
    <property type="molecule type" value="Genomic_DNA"/>
</dbReference>
<dbReference type="RefSeq" id="XP_035325023.1">
    <property type="nucleotide sequence ID" value="XM_035462093.1"/>
</dbReference>
<feature type="compositionally biased region" description="Basic and acidic residues" evidence="1">
    <location>
        <begin position="242"/>
        <end position="264"/>
    </location>
</feature>
<feature type="compositionally biased region" description="Basic and acidic residues" evidence="1">
    <location>
        <begin position="28"/>
        <end position="49"/>
    </location>
</feature>
<feature type="region of interest" description="Disordered" evidence="1">
    <location>
        <begin position="28"/>
        <end position="357"/>
    </location>
</feature>
<proteinExistence type="predicted"/>
<dbReference type="OrthoDB" id="2159131at2759"/>
<sequence>MPLHLLGKKSWNVYNADNIERVRRDEAAAKAAEEAEEQRMQEVDAERRLAILRGETPPPLPAEPEKEDAEGSARYPRARSAPGGRRKRKRAGEDDTEYELRLARESRLESASQHPDDNGDVRRRKPTSSAPITDRSGHIDLLGDDKARARVEKNEEAEAEAEKERQKLTDQYTMRLANAAGRDSLGKNPWYSQSDETSAAAQPQPMKDVWGNDDPKRRERDSRRIASSDPLAMMKKGATQVRELKRERRKFQAEREEELRQLRREQRRSRRHDGRDGSPRGTSSRRYRSRDREGSDRHRLRRRSSHRDREEAGEGEEEERRHHHRQRRSSRRDDEEREEEEEERRRHRRRSRSPLRE</sequence>
<dbReference type="Proteomes" id="UP000749293">
    <property type="component" value="Unassembled WGS sequence"/>
</dbReference>
<dbReference type="PANTHER" id="PTHR22093:SF0">
    <property type="entry name" value="LEUKOCYTE RECEPTOR CLUSTER MEMBER 1"/>
    <property type="match status" value="1"/>
</dbReference>
<gene>
    <name evidence="3" type="ORF">GMORB2_0107</name>
</gene>
<dbReference type="AlphaFoldDB" id="A0A9P4Z2N6"/>
<keyword evidence="4" id="KW-1185">Reference proteome</keyword>
<evidence type="ECO:0000313" key="3">
    <source>
        <dbReference type="EMBL" id="KAF4126371.1"/>
    </source>
</evidence>
<feature type="compositionally biased region" description="Basic residues" evidence="1">
    <location>
        <begin position="321"/>
        <end position="330"/>
    </location>
</feature>
<feature type="compositionally biased region" description="Basic residues" evidence="1">
    <location>
        <begin position="345"/>
        <end position="357"/>
    </location>
</feature>
<evidence type="ECO:0000256" key="1">
    <source>
        <dbReference type="SAM" id="MobiDB-lite"/>
    </source>
</evidence>
<feature type="domain" description="CBF1-interacting co-repressor CIR N-terminal" evidence="2">
    <location>
        <begin position="10"/>
        <end position="46"/>
    </location>
</feature>
<dbReference type="PANTHER" id="PTHR22093">
    <property type="entry name" value="LEUKOCYTE RECEPTOR CLUSTER LRC MEMBER 1"/>
    <property type="match status" value="1"/>
</dbReference>